<dbReference type="EMBL" id="KC977570">
    <property type="protein sequence ID" value="AGO82838.2"/>
    <property type="molecule type" value="Genomic_DNA"/>
</dbReference>
<gene>
    <name evidence="2" type="ORF">pdul_cds_687</name>
</gene>
<evidence type="ECO:0000313" key="3">
    <source>
        <dbReference type="Proteomes" id="UP000201566"/>
    </source>
</evidence>
<feature type="region of interest" description="Disordered" evidence="1">
    <location>
        <begin position="1"/>
        <end position="24"/>
    </location>
</feature>
<dbReference type="GeneID" id="16512772"/>
<accession>S4VR47</accession>
<dbReference type="RefSeq" id="YP_008319507.2">
    <property type="nucleotide sequence ID" value="NC_021858.1"/>
</dbReference>
<dbReference type="KEGG" id="vg:16512772"/>
<evidence type="ECO:0000313" key="2">
    <source>
        <dbReference type="EMBL" id="AGO82838.2"/>
    </source>
</evidence>
<reference evidence="2 3" key="1">
    <citation type="journal article" date="2013" name="Science">
        <title>Pandoraviruses: amoeba viruses with genomes up to 2.5 Mb reaching that of parasitic eukaryotes.</title>
        <authorList>
            <person name="Philippe N."/>
            <person name="Legendre M."/>
            <person name="Doutre G."/>
            <person name="Coute Y."/>
            <person name="Poirot O."/>
            <person name="Lescot M."/>
            <person name="Arslan D."/>
            <person name="Seltzer V."/>
            <person name="Bertaux L."/>
            <person name="Bruley C."/>
            <person name="Garin J."/>
            <person name="Claverie J.M."/>
            <person name="Abergel C."/>
        </authorList>
    </citation>
    <scope>NUCLEOTIDE SEQUENCE [LARGE SCALE GENOMIC DNA]</scope>
    <source>
        <strain evidence="2">Melbourne</strain>
    </source>
</reference>
<protein>
    <submittedName>
        <fullName evidence="2">Uncharacterized protein</fullName>
    </submittedName>
</protein>
<sequence length="105" mass="11899">MTKKRAKSGAPKARTGTGATAHAFHLGPREIARTMSLVESLKNRMYVEPYAYVARRNAVIEREIARQKEKEANGEVVAEYEIECLRVARERATEVARALFKHKID</sequence>
<name>S4VR47_9VIRU</name>
<organism evidence="2 3">
    <name type="scientific">Pandoravirus dulcis</name>
    <dbReference type="NCBI Taxonomy" id="1349409"/>
    <lineage>
        <taxon>Viruses</taxon>
        <taxon>Pandoravirus</taxon>
    </lineage>
</organism>
<dbReference type="Proteomes" id="UP000201566">
    <property type="component" value="Segment"/>
</dbReference>
<proteinExistence type="predicted"/>
<evidence type="ECO:0000256" key="1">
    <source>
        <dbReference type="SAM" id="MobiDB-lite"/>
    </source>
</evidence>